<sequence>MRPDRTIALAVLGTILWLVPGWSQLAFTNVTTSANVGSVAEGVGATLFDYDGDGDLDLYLSNGFGDANVLYSNDGDGTFTSVVGSGTEDTGPGRACVAGDYDNDGDNDIYLVNYNAANILYRNDGDSTFTVMVGANVGDAGAGVGAAWGDFDMDGDLDLYVVNYNSANILYSNDGDATFTVLVGAGVGDDGPGHGVAPADFDGDGDLDLYVVNENEANILYSNDGDSTFSNLTFVAGVGDPGSGRSAAWGDCDNDGDLDLYAVNQNTGNVLYRNDGDSTFTNLVGAGVGDTGPCYGGVWADFDKDGDLDIYITKNNQANVLYSNDGDNTFTSVPGAGAGDTGPGRGVTAGDYDGDGDVDLYVVNSNQANVLYRNDSDTNRWFVVDTRGTLSNRSGIGALVSLTAGGVTRIRQVEGGSGYCSQNSMAVEFGLGSATTATTLRIEWPSGVVDVHSSLPANRWVTAIEGGILVGVEDGEGNGDLEPHSAGLFLSRGRPNPFTESTIFIYSLPGHGTDEGLSSRGSQMIHSADPQYGDGGVRLRLFDVQGRLVRTLVDRTGLPGFHAVRWDGRDDRGNRVGPGVYLAVLSSSLGTETQKVVALH</sequence>
<dbReference type="Proteomes" id="UP000052008">
    <property type="component" value="Unassembled WGS sequence"/>
</dbReference>
<dbReference type="InterPro" id="IPR013517">
    <property type="entry name" value="FG-GAP"/>
</dbReference>
<dbReference type="Pfam" id="PF07593">
    <property type="entry name" value="UnbV_ASPIC"/>
    <property type="match status" value="1"/>
</dbReference>
<dbReference type="PANTHER" id="PTHR16026">
    <property type="entry name" value="CARTILAGE ACIDIC PROTEIN 1"/>
    <property type="match status" value="1"/>
</dbReference>
<keyword evidence="1" id="KW-0732">Signal</keyword>
<organism evidence="3 4">
    <name type="scientific">candidate division TA06 bacterium DG_24</name>
    <dbReference type="NCBI Taxonomy" id="1703770"/>
    <lineage>
        <taxon>Bacteria</taxon>
        <taxon>Bacteria division TA06</taxon>
    </lineage>
</organism>
<dbReference type="Gene3D" id="2.130.10.130">
    <property type="entry name" value="Integrin alpha, N-terminal"/>
    <property type="match status" value="1"/>
</dbReference>
<dbReference type="InterPro" id="IPR011519">
    <property type="entry name" value="UnbV_ASPIC"/>
</dbReference>
<dbReference type="EMBL" id="LIZS01000015">
    <property type="protein sequence ID" value="KPJ53635.1"/>
    <property type="molecule type" value="Genomic_DNA"/>
</dbReference>
<dbReference type="STRING" id="1703770.AMJ39_03780"/>
<evidence type="ECO:0000313" key="3">
    <source>
        <dbReference type="EMBL" id="KPJ53635.1"/>
    </source>
</evidence>
<name>A0A0S7WUD7_UNCT6</name>
<protein>
    <recommendedName>
        <fullName evidence="2">ASPIC/UnbV domain-containing protein</fullName>
    </recommendedName>
</protein>
<dbReference type="PATRIC" id="fig|1703770.3.peg.1577"/>
<reference evidence="3 4" key="1">
    <citation type="journal article" date="2015" name="Microbiome">
        <title>Genomic resolution of linkages in carbon, nitrogen, and sulfur cycling among widespread estuary sediment bacteria.</title>
        <authorList>
            <person name="Baker B.J."/>
            <person name="Lazar C.S."/>
            <person name="Teske A.P."/>
            <person name="Dick G.J."/>
        </authorList>
    </citation>
    <scope>NUCLEOTIDE SEQUENCE [LARGE SCALE GENOMIC DNA]</scope>
    <source>
        <strain evidence="3">DG_24</strain>
    </source>
</reference>
<comment type="caution">
    <text evidence="3">The sequence shown here is derived from an EMBL/GenBank/DDBJ whole genome shotgun (WGS) entry which is preliminary data.</text>
</comment>
<feature type="domain" description="ASPIC/UnbV" evidence="2">
    <location>
        <begin position="395"/>
        <end position="459"/>
    </location>
</feature>
<accession>A0A0S7WUD7</accession>
<evidence type="ECO:0000259" key="2">
    <source>
        <dbReference type="Pfam" id="PF07593"/>
    </source>
</evidence>
<dbReference type="InterPro" id="IPR028994">
    <property type="entry name" value="Integrin_alpha_N"/>
</dbReference>
<dbReference type="Gene3D" id="2.60.40.4070">
    <property type="match status" value="1"/>
</dbReference>
<dbReference type="SUPFAM" id="SSF69318">
    <property type="entry name" value="Integrin alpha N-terminal domain"/>
    <property type="match status" value="1"/>
</dbReference>
<gene>
    <name evidence="3" type="ORF">AMJ39_03780</name>
</gene>
<dbReference type="AlphaFoldDB" id="A0A0S7WUD7"/>
<proteinExistence type="predicted"/>
<evidence type="ECO:0000313" key="4">
    <source>
        <dbReference type="Proteomes" id="UP000052008"/>
    </source>
</evidence>
<dbReference type="PANTHER" id="PTHR16026:SF0">
    <property type="entry name" value="CARTILAGE ACIDIC PROTEIN 1"/>
    <property type="match status" value="1"/>
</dbReference>
<dbReference type="Pfam" id="PF13517">
    <property type="entry name" value="FG-GAP_3"/>
    <property type="match status" value="3"/>
</dbReference>
<dbReference type="InterPro" id="IPR027039">
    <property type="entry name" value="Crtac1"/>
</dbReference>
<evidence type="ECO:0000256" key="1">
    <source>
        <dbReference type="ARBA" id="ARBA00022729"/>
    </source>
</evidence>